<reference evidence="1" key="1">
    <citation type="submission" date="2020-06" db="EMBL/GenBank/DDBJ databases">
        <title>Lateral gene transfer of anion-conducting channel rhodopsins between green algae and giant viruses.</title>
        <authorList>
            <person name="Rozenberg A."/>
            <person name="Oppermann J."/>
            <person name="Wietek J."/>
            <person name="Fernandez Lahore R.G."/>
            <person name="Sandaa R.-A."/>
            <person name="Bratbak G."/>
            <person name="Hegemann P."/>
            <person name="Beja O."/>
        </authorList>
    </citation>
    <scope>NUCLEOTIDE SEQUENCE</scope>
    <source>
        <strain evidence="1">01B</strain>
    </source>
</reference>
<accession>A0A7M3UNK0</accession>
<keyword evidence="2" id="KW-1185">Reference proteome</keyword>
<protein>
    <submittedName>
        <fullName evidence="1">Uncharacterized protein</fullName>
    </submittedName>
</protein>
<evidence type="ECO:0000313" key="2">
    <source>
        <dbReference type="Proteomes" id="UP001162120"/>
    </source>
</evidence>
<sequence length="632" mass="72334">MWLTIYLLTLCIVLFGLCYTFFKKNEKFNNDFDKILDFKCRSVDSSLNNYLGPWDDANGRCSKYACPTEMCSSIARDTSLSTKYGNSYTWVTEILSKTMANDDQGNVTCTTNHNKQHPNNNTLMNCEETRMNAPDHNATQSCYDFDGTEWKETKYIKILNDTGIYSWKNVASVMDASTTKTDAEMESCKKEPPVDCSLQNYYCCKLPQYPDACYNRLPNINDQYVEYIPNPNATQDGEAGMTCITMDDCDIDECRAGTAQDEYGDTINDKRKDCWQYDSFTKEWKNNVFRRTYHNGECTYINEDYVVLQDDFYTGNICSSNAPLYTNESCARDNINITCGFLDDNEMYYTKEYKPRLDYSGDKCVYTTEDWDDVLLQSSGTDAQPVIRLTNYPSVLPDNDQCPELSPMNCKNPDVDFLKFVNEDNTMRCSPCPEGSFRNDNMATFFESEACTPIATCPKLNECTAATCQTCLKRIDSQDTQEKPDKYEIVYIEQEPDRDTCVVKDDSFCEKDNDGSYPVCPAQKVLRINDDTRLCDNCPSDHALKIDGDGSTSCERVYDCTNIGNTLCLIEDTNNFDMHVYDNETDKFSQCVWKPLDDTGDAIRNCETQCPQYHYRVTHGNRESCTQALTTM</sequence>
<dbReference type="Proteomes" id="UP001162120">
    <property type="component" value="Segment"/>
</dbReference>
<dbReference type="EMBL" id="MT663534">
    <property type="protein sequence ID" value="QOI90263.1"/>
    <property type="molecule type" value="Genomic_DNA"/>
</dbReference>
<gene>
    <name evidence="1" type="ORF">HWQ62_00126</name>
</gene>
<organism evidence="1 2">
    <name type="scientific">Pyramimonas orientalis virus 01B</name>
    <dbReference type="NCBI Taxonomy" id="3134525"/>
    <lineage>
        <taxon>Viruses</taxon>
        <taxon>Varidnaviria</taxon>
        <taxon>Bamfordvirae</taxon>
        <taxon>Nucleocytoviricota</taxon>
        <taxon>Megaviricetes</taxon>
        <taxon>Imitervirales</taxon>
        <taxon>Allomimiviridae</taxon>
        <taxon>Heliosvirus</taxon>
        <taxon>Heliosvirus raunefjordenense</taxon>
    </lineage>
</organism>
<name>A0A7M3UNK0_9VIRU</name>
<proteinExistence type="predicted"/>
<evidence type="ECO:0000313" key="1">
    <source>
        <dbReference type="EMBL" id="QOI90263.1"/>
    </source>
</evidence>